<dbReference type="EMBL" id="FXTO01000016">
    <property type="protein sequence ID" value="SMO83251.1"/>
    <property type="molecule type" value="Genomic_DNA"/>
</dbReference>
<dbReference type="Proteomes" id="UP000316030">
    <property type="component" value="Unassembled WGS sequence"/>
</dbReference>
<keyword evidence="1" id="KW-0472">Membrane</keyword>
<evidence type="ECO:0000313" key="3">
    <source>
        <dbReference type="Proteomes" id="UP000316030"/>
    </source>
</evidence>
<organism evidence="2 3">
    <name type="scientific">Thalassovita litoralis</name>
    <dbReference type="NCBI Taxonomy" id="1010611"/>
    <lineage>
        <taxon>Bacteria</taxon>
        <taxon>Pseudomonadati</taxon>
        <taxon>Pseudomonadota</taxon>
        <taxon>Alphaproteobacteria</taxon>
        <taxon>Rhodobacterales</taxon>
        <taxon>Roseobacteraceae</taxon>
        <taxon>Thalassovita</taxon>
    </lineage>
</organism>
<evidence type="ECO:0000313" key="2">
    <source>
        <dbReference type="EMBL" id="SMO83251.1"/>
    </source>
</evidence>
<name>A0A521EIE7_9RHOB</name>
<protein>
    <submittedName>
        <fullName evidence="2">Rod shape-determining protein MreD</fullName>
    </submittedName>
</protein>
<feature type="transmembrane region" description="Helical" evidence="1">
    <location>
        <begin position="12"/>
        <end position="31"/>
    </location>
</feature>
<sequence>MSELSPARLWLMRAGYVALGLAIIFFQLLPLETMPRRFAGPDLLLGFTCAWAVRRPEFTPALSIAALMLIADMLFQRPPGLFAALTLLGTGALKRRAAGLRDQTFAVEWLTVSLSFIAILLAYRLILSILLIPQAPLGLSVIQVAMTVVTYPLIALITGALFGVQKSQPGDVDTMGGRA</sequence>
<gene>
    <name evidence="2" type="ORF">SAMN06265173_11691</name>
</gene>
<evidence type="ECO:0000256" key="1">
    <source>
        <dbReference type="SAM" id="Phobius"/>
    </source>
</evidence>
<feature type="transmembrane region" description="Helical" evidence="1">
    <location>
        <begin position="74"/>
        <end position="93"/>
    </location>
</feature>
<accession>A0A521EIE7</accession>
<keyword evidence="1" id="KW-0812">Transmembrane</keyword>
<reference evidence="2 3" key="1">
    <citation type="submission" date="2017-05" db="EMBL/GenBank/DDBJ databases">
        <authorList>
            <person name="Varghese N."/>
            <person name="Submissions S."/>
        </authorList>
    </citation>
    <scope>NUCLEOTIDE SEQUENCE [LARGE SCALE GENOMIC DNA]</scope>
    <source>
        <strain evidence="2 3">DSM 29506</strain>
    </source>
</reference>
<keyword evidence="1" id="KW-1133">Transmembrane helix</keyword>
<keyword evidence="3" id="KW-1185">Reference proteome</keyword>
<proteinExistence type="predicted"/>
<dbReference type="OrthoDB" id="7629477at2"/>
<dbReference type="AlphaFoldDB" id="A0A521EIE7"/>
<feature type="transmembrane region" description="Helical" evidence="1">
    <location>
        <begin position="144"/>
        <end position="164"/>
    </location>
</feature>
<feature type="transmembrane region" description="Helical" evidence="1">
    <location>
        <begin position="105"/>
        <end position="132"/>
    </location>
</feature>
<dbReference type="RefSeq" id="WP_142493871.1">
    <property type="nucleotide sequence ID" value="NZ_FXTO01000016.1"/>
</dbReference>